<proteinExistence type="predicted"/>
<keyword evidence="2" id="KW-1185">Reference proteome</keyword>
<gene>
    <name evidence="1" type="ORF">NCTC13315_01575</name>
</gene>
<evidence type="ECO:0000313" key="1">
    <source>
        <dbReference type="EMBL" id="STX29040.1"/>
    </source>
</evidence>
<accession>A0A378I2S7</accession>
<protein>
    <submittedName>
        <fullName evidence="1">Uncharacterized protein</fullName>
    </submittedName>
</protein>
<dbReference type="RefSeq" id="WP_115302742.1">
    <property type="nucleotide sequence ID" value="NZ_CAAAHO010000004.1"/>
</dbReference>
<name>A0A378I2S7_9GAMM</name>
<dbReference type="AlphaFoldDB" id="A0A378I2S7"/>
<dbReference type="OrthoDB" id="5634557at2"/>
<reference evidence="1 2" key="1">
    <citation type="submission" date="2018-06" db="EMBL/GenBank/DDBJ databases">
        <authorList>
            <consortium name="Pathogen Informatics"/>
            <person name="Doyle S."/>
        </authorList>
    </citation>
    <scope>NUCLEOTIDE SEQUENCE [LARGE SCALE GENOMIC DNA]</scope>
    <source>
        <strain evidence="1 2">NCTC13315</strain>
    </source>
</reference>
<evidence type="ECO:0000313" key="2">
    <source>
        <dbReference type="Proteomes" id="UP000254968"/>
    </source>
</evidence>
<dbReference type="EMBL" id="UGNV01000001">
    <property type="protein sequence ID" value="STX29040.1"/>
    <property type="molecule type" value="Genomic_DNA"/>
</dbReference>
<dbReference type="Proteomes" id="UP000254968">
    <property type="component" value="Unassembled WGS sequence"/>
</dbReference>
<organism evidence="1 2">
    <name type="scientific">Legionella beliardensis</name>
    <dbReference type="NCBI Taxonomy" id="91822"/>
    <lineage>
        <taxon>Bacteria</taxon>
        <taxon>Pseudomonadati</taxon>
        <taxon>Pseudomonadota</taxon>
        <taxon>Gammaproteobacteria</taxon>
        <taxon>Legionellales</taxon>
        <taxon>Legionellaceae</taxon>
        <taxon>Legionella</taxon>
    </lineage>
</organism>
<sequence length="417" mass="48844">MSLSASQEKKLREEYDNLQEFLVPEKQATWLEKKEDIIRFCVELEIELYNIVSLKQIVVSRLLTELVDHFSIPLNLLNAAQHEQWQEQEQALRWRQYFAKSLENEQSHLRQIHENAHLSVADQYRKTQSVAPQTLLTNQDMLDLFNVHDFDSDEIWRSEPFSLTELSKEQERQLKQLVQRSNEEQKDLFLPVNHDGHWFYLLKQEGAWSLQDSQPFKDEQLSPRQHSMLDESQELITKLTDGEVKLLEFKTSGNQLDDYTCGTEVINAYRQKVVGNDYERTHSEILRELLKIQLDEQEFQEIPMALLNDHLVDYDLEYSDDVDDDDALAQLTKQQQQIIATTASAQIEKEQAKLYRNNLKDLVIAVTKKGLFANIENKMVDLSEPALDSAEAKDHESDKDFAKRLQEAWCRKAGLNY</sequence>